<evidence type="ECO:0000256" key="1">
    <source>
        <dbReference type="ARBA" id="ARBA00022801"/>
    </source>
</evidence>
<sequence>MAKQRMNDFRELKCEFLGKTVILGILFFIICCQLIARPKKNLHSVKNAVDAEHPFANSTVVGINGFLRVDGAQLVNQQGKPVALHGVSYGWHNFWPRFYNPSTVKWLKENWHVSIVRAAIGVEPKGGYIDNPQGALQAAEAIIKGAIDNGIYVIVDWHSHNINLDSAKQFFTYIAKKYHSFPNIIYEVFNEPDYESWPEVKQYAEQIIEVIREYDPQNVILVGCPRWDQMINLPAQDPITGYSNLMYTLHYYAATHKGELRERASKAIAKGLPVFISESAGMEASGDGKIDYRQWHKWIKWADKRKISWIIWSISDKDETCSMLKKSANSMGGWSQNDLKASGIHTKILLKKY</sequence>
<feature type="domain" description="Glycoside hydrolase family 5" evidence="5">
    <location>
        <begin position="75"/>
        <end position="317"/>
    </location>
</feature>
<dbReference type="Proteomes" id="UP000199041">
    <property type="component" value="Unassembled WGS sequence"/>
</dbReference>
<evidence type="ECO:0000313" key="7">
    <source>
        <dbReference type="Proteomes" id="UP000199041"/>
    </source>
</evidence>
<name>A0A1H3WL13_9BACT</name>
<dbReference type="InterPro" id="IPR017853">
    <property type="entry name" value="GH"/>
</dbReference>
<keyword evidence="2 3" id="KW-0326">Glycosidase</keyword>
<evidence type="ECO:0000256" key="2">
    <source>
        <dbReference type="ARBA" id="ARBA00023295"/>
    </source>
</evidence>
<dbReference type="EMBL" id="FNQY01000003">
    <property type="protein sequence ID" value="SDZ87032.1"/>
    <property type="molecule type" value="Genomic_DNA"/>
</dbReference>
<gene>
    <name evidence="6" type="ORF">SAMN05192529_10364</name>
</gene>
<evidence type="ECO:0000313" key="6">
    <source>
        <dbReference type="EMBL" id="SDZ87032.1"/>
    </source>
</evidence>
<dbReference type="PANTHER" id="PTHR34142:SF1">
    <property type="entry name" value="GLYCOSIDE HYDROLASE FAMILY 5 DOMAIN-CONTAINING PROTEIN"/>
    <property type="match status" value="1"/>
</dbReference>
<dbReference type="SUPFAM" id="SSF51445">
    <property type="entry name" value="(Trans)glycosidases"/>
    <property type="match status" value="1"/>
</dbReference>
<keyword evidence="4" id="KW-0812">Transmembrane</keyword>
<evidence type="ECO:0000256" key="3">
    <source>
        <dbReference type="RuleBase" id="RU361153"/>
    </source>
</evidence>
<dbReference type="STRING" id="551991.SAMN05192529_10364"/>
<evidence type="ECO:0000256" key="4">
    <source>
        <dbReference type="SAM" id="Phobius"/>
    </source>
</evidence>
<organism evidence="6 7">
    <name type="scientific">Arachidicoccus rhizosphaerae</name>
    <dbReference type="NCBI Taxonomy" id="551991"/>
    <lineage>
        <taxon>Bacteria</taxon>
        <taxon>Pseudomonadati</taxon>
        <taxon>Bacteroidota</taxon>
        <taxon>Chitinophagia</taxon>
        <taxon>Chitinophagales</taxon>
        <taxon>Chitinophagaceae</taxon>
        <taxon>Arachidicoccus</taxon>
    </lineage>
</organism>
<keyword evidence="4" id="KW-1133">Transmembrane helix</keyword>
<dbReference type="GO" id="GO:0004553">
    <property type="term" value="F:hydrolase activity, hydrolyzing O-glycosyl compounds"/>
    <property type="evidence" value="ECO:0007669"/>
    <property type="project" value="InterPro"/>
</dbReference>
<dbReference type="PANTHER" id="PTHR34142">
    <property type="entry name" value="ENDO-BETA-1,4-GLUCANASE A"/>
    <property type="match status" value="1"/>
</dbReference>
<accession>A0A1H3WL13</accession>
<dbReference type="InterPro" id="IPR018087">
    <property type="entry name" value="Glyco_hydro_5_CS"/>
</dbReference>
<keyword evidence="1 3" id="KW-0378">Hydrolase</keyword>
<dbReference type="PROSITE" id="PS00659">
    <property type="entry name" value="GLYCOSYL_HYDROL_F5"/>
    <property type="match status" value="1"/>
</dbReference>
<keyword evidence="4" id="KW-0472">Membrane</keyword>
<dbReference type="Pfam" id="PF00150">
    <property type="entry name" value="Cellulase"/>
    <property type="match status" value="1"/>
</dbReference>
<dbReference type="GO" id="GO:0000272">
    <property type="term" value="P:polysaccharide catabolic process"/>
    <property type="evidence" value="ECO:0007669"/>
    <property type="project" value="InterPro"/>
</dbReference>
<dbReference type="AlphaFoldDB" id="A0A1H3WL13"/>
<comment type="similarity">
    <text evidence="3">Belongs to the glycosyl hydrolase 5 (cellulase A) family.</text>
</comment>
<proteinExistence type="inferred from homology"/>
<dbReference type="InterPro" id="IPR001547">
    <property type="entry name" value="Glyco_hydro_5"/>
</dbReference>
<reference evidence="6 7" key="1">
    <citation type="submission" date="2016-10" db="EMBL/GenBank/DDBJ databases">
        <authorList>
            <person name="de Groot N.N."/>
        </authorList>
    </citation>
    <scope>NUCLEOTIDE SEQUENCE [LARGE SCALE GENOMIC DNA]</scope>
    <source>
        <strain evidence="6 7">Vu-144</strain>
    </source>
</reference>
<dbReference type="RefSeq" id="WP_244518723.1">
    <property type="nucleotide sequence ID" value="NZ_FNQY01000003.1"/>
</dbReference>
<evidence type="ECO:0000259" key="5">
    <source>
        <dbReference type="Pfam" id="PF00150"/>
    </source>
</evidence>
<protein>
    <submittedName>
        <fullName evidence="6">Endoglucanase</fullName>
    </submittedName>
</protein>
<keyword evidence="7" id="KW-1185">Reference proteome</keyword>
<feature type="transmembrane region" description="Helical" evidence="4">
    <location>
        <begin position="16"/>
        <end position="36"/>
    </location>
</feature>
<dbReference type="Gene3D" id="3.20.20.80">
    <property type="entry name" value="Glycosidases"/>
    <property type="match status" value="1"/>
</dbReference>